<dbReference type="Gene3D" id="3.50.30.60">
    <property type="entry name" value="LD-carboxypeptidase A C-terminal domain-like"/>
    <property type="match status" value="1"/>
</dbReference>
<feature type="active site" description="Charge relay system" evidence="6">
    <location>
        <position position="226"/>
    </location>
</feature>
<dbReference type="InterPro" id="IPR029062">
    <property type="entry name" value="Class_I_gatase-like"/>
</dbReference>
<accession>A0A5C8NZA3</accession>
<gene>
    <name evidence="9" type="ORF">FHP08_10230</name>
</gene>
<evidence type="ECO:0000313" key="10">
    <source>
        <dbReference type="Proteomes" id="UP000321548"/>
    </source>
</evidence>
<evidence type="ECO:0000259" key="7">
    <source>
        <dbReference type="Pfam" id="PF02016"/>
    </source>
</evidence>
<keyword evidence="3" id="KW-0645">Protease</keyword>
<dbReference type="Gene3D" id="3.40.50.10740">
    <property type="entry name" value="Class I glutamine amidotransferase-like"/>
    <property type="match status" value="1"/>
</dbReference>
<evidence type="ECO:0000256" key="1">
    <source>
        <dbReference type="ARBA" id="ARBA00010233"/>
    </source>
</evidence>
<evidence type="ECO:0000256" key="2">
    <source>
        <dbReference type="ARBA" id="ARBA00022645"/>
    </source>
</evidence>
<organism evidence="9 10">
    <name type="scientific">Zeimonas arvi</name>
    <dbReference type="NCBI Taxonomy" id="2498847"/>
    <lineage>
        <taxon>Bacteria</taxon>
        <taxon>Pseudomonadati</taxon>
        <taxon>Pseudomonadota</taxon>
        <taxon>Betaproteobacteria</taxon>
        <taxon>Burkholderiales</taxon>
        <taxon>Burkholderiaceae</taxon>
        <taxon>Zeimonas</taxon>
    </lineage>
</organism>
<dbReference type="EMBL" id="VDUY01000003">
    <property type="protein sequence ID" value="TXL66422.1"/>
    <property type="molecule type" value="Genomic_DNA"/>
</dbReference>
<evidence type="ECO:0000256" key="5">
    <source>
        <dbReference type="ARBA" id="ARBA00022825"/>
    </source>
</evidence>
<feature type="active site" description="Charge relay system" evidence="6">
    <location>
        <position position="296"/>
    </location>
</feature>
<comment type="similarity">
    <text evidence="1">Belongs to the peptidase S66 family.</text>
</comment>
<protein>
    <submittedName>
        <fullName evidence="9">LD-carboxypeptidase</fullName>
    </submittedName>
</protein>
<evidence type="ECO:0000259" key="8">
    <source>
        <dbReference type="Pfam" id="PF17676"/>
    </source>
</evidence>
<evidence type="ECO:0000313" key="9">
    <source>
        <dbReference type="EMBL" id="TXL66422.1"/>
    </source>
</evidence>
<dbReference type="PIRSF" id="PIRSF028757">
    <property type="entry name" value="LD-carboxypeptidase"/>
    <property type="match status" value="1"/>
</dbReference>
<dbReference type="Proteomes" id="UP000321548">
    <property type="component" value="Unassembled WGS sequence"/>
</dbReference>
<proteinExistence type="inferred from homology"/>
<sequence>MSAPRIDVIAPSGALLSAAGFGAGVARLEALGCRVRSRVPGSPWLRFAGSDDARLAQVHDAARADDVDLVMIARGGYGLSRLLDRIDWPLVARSVARGVRWVGFSDFTVFQLALLAGTGAASWAGPAVCGDFGAGEPEPYMLAQFAELLQGRAPVVEWAADPRAGDGGDGAGDGLGAAGPGAAGLVLPAMPAAIEGTLWGGNLAMLASLAGTPWMPAVDGGILFVEDVAEHPYRVERMLLQLLHAGVLGRQKAILLGAFTEWRPAPHDNGFDLSTVRAHLADRLGIPVVPGLPFGHVRRRAVLGVGLRYRLERMSGDVGAAAFRLSAA</sequence>
<dbReference type="AlphaFoldDB" id="A0A5C8NZA3"/>
<keyword evidence="5" id="KW-0720">Serine protease</keyword>
<dbReference type="SUPFAM" id="SSF141986">
    <property type="entry name" value="LD-carboxypeptidase A C-terminal domain-like"/>
    <property type="match status" value="1"/>
</dbReference>
<dbReference type="InterPro" id="IPR040449">
    <property type="entry name" value="Peptidase_S66_N"/>
</dbReference>
<evidence type="ECO:0000256" key="4">
    <source>
        <dbReference type="ARBA" id="ARBA00022801"/>
    </source>
</evidence>
<feature type="domain" description="LD-carboxypeptidase C-terminal" evidence="8">
    <location>
        <begin position="195"/>
        <end position="311"/>
    </location>
</feature>
<dbReference type="GO" id="GO:0004180">
    <property type="term" value="F:carboxypeptidase activity"/>
    <property type="evidence" value="ECO:0007669"/>
    <property type="project" value="UniProtKB-KW"/>
</dbReference>
<dbReference type="InterPro" id="IPR003507">
    <property type="entry name" value="S66_fam"/>
</dbReference>
<dbReference type="OrthoDB" id="9807329at2"/>
<reference evidence="9 10" key="1">
    <citation type="submission" date="2019-06" db="EMBL/GenBank/DDBJ databases">
        <title>Quisquiliibacterium sp. nov., isolated from a maize field.</title>
        <authorList>
            <person name="Lin S.-Y."/>
            <person name="Tsai C.-F."/>
            <person name="Young C.-C."/>
        </authorList>
    </citation>
    <scope>NUCLEOTIDE SEQUENCE [LARGE SCALE GENOMIC DNA]</scope>
    <source>
        <strain evidence="9 10">CC-CFT501</strain>
    </source>
</reference>
<feature type="active site" description="Nucleophile" evidence="6">
    <location>
        <position position="105"/>
    </location>
</feature>
<dbReference type="GO" id="GO:0006508">
    <property type="term" value="P:proteolysis"/>
    <property type="evidence" value="ECO:0007669"/>
    <property type="project" value="UniProtKB-KW"/>
</dbReference>
<dbReference type="PANTHER" id="PTHR30237">
    <property type="entry name" value="MURAMOYLTETRAPEPTIDE CARBOXYPEPTIDASE"/>
    <property type="match status" value="1"/>
</dbReference>
<feature type="domain" description="LD-carboxypeptidase N-terminal" evidence="7">
    <location>
        <begin position="6"/>
        <end position="125"/>
    </location>
</feature>
<evidence type="ECO:0000256" key="3">
    <source>
        <dbReference type="ARBA" id="ARBA00022670"/>
    </source>
</evidence>
<evidence type="ECO:0000256" key="6">
    <source>
        <dbReference type="PIRSR" id="PIRSR028757-1"/>
    </source>
</evidence>
<dbReference type="PANTHER" id="PTHR30237:SF2">
    <property type="entry name" value="MUREIN TETRAPEPTIDE CARBOXYPEPTIDASE"/>
    <property type="match status" value="1"/>
</dbReference>
<comment type="caution">
    <text evidence="9">The sequence shown here is derived from an EMBL/GenBank/DDBJ whole genome shotgun (WGS) entry which is preliminary data.</text>
</comment>
<dbReference type="RefSeq" id="WP_147704334.1">
    <property type="nucleotide sequence ID" value="NZ_VDUY01000003.1"/>
</dbReference>
<dbReference type="CDD" id="cd07025">
    <property type="entry name" value="Peptidase_S66"/>
    <property type="match status" value="1"/>
</dbReference>
<keyword evidence="4" id="KW-0378">Hydrolase</keyword>
<dbReference type="Pfam" id="PF17676">
    <property type="entry name" value="Peptidase_S66C"/>
    <property type="match status" value="1"/>
</dbReference>
<keyword evidence="2 9" id="KW-0121">Carboxypeptidase</keyword>
<keyword evidence="10" id="KW-1185">Reference proteome</keyword>
<dbReference type="GO" id="GO:0008236">
    <property type="term" value="F:serine-type peptidase activity"/>
    <property type="evidence" value="ECO:0007669"/>
    <property type="project" value="UniProtKB-KW"/>
</dbReference>
<dbReference type="SUPFAM" id="SSF52317">
    <property type="entry name" value="Class I glutamine amidotransferase-like"/>
    <property type="match status" value="1"/>
</dbReference>
<dbReference type="InterPro" id="IPR027461">
    <property type="entry name" value="Carboxypeptidase_A_C_sf"/>
</dbReference>
<dbReference type="Pfam" id="PF02016">
    <property type="entry name" value="Peptidase_S66"/>
    <property type="match status" value="1"/>
</dbReference>
<dbReference type="InterPro" id="IPR027478">
    <property type="entry name" value="LdcA_N"/>
</dbReference>
<dbReference type="InterPro" id="IPR040921">
    <property type="entry name" value="Peptidase_S66C"/>
</dbReference>
<name>A0A5C8NZA3_9BURK</name>